<keyword evidence="3" id="KW-1185">Reference proteome</keyword>
<comment type="caution">
    <text evidence="2">The sequence shown here is derived from an EMBL/GenBank/DDBJ whole genome shotgun (WGS) entry which is preliminary data.</text>
</comment>
<sequence length="78" mass="8660">MTMLKDVNNSVGSNGGGSGRTSTGKIDAHKVFVEMTMSRFLETYGTVKEYYDSFTSRWSSILTCDFITGIWCLCGGRR</sequence>
<dbReference type="Proteomes" id="UP000245207">
    <property type="component" value="Unassembled WGS sequence"/>
</dbReference>
<organism evidence="2 3">
    <name type="scientific">Artemisia annua</name>
    <name type="common">Sweet wormwood</name>
    <dbReference type="NCBI Taxonomy" id="35608"/>
    <lineage>
        <taxon>Eukaryota</taxon>
        <taxon>Viridiplantae</taxon>
        <taxon>Streptophyta</taxon>
        <taxon>Embryophyta</taxon>
        <taxon>Tracheophyta</taxon>
        <taxon>Spermatophyta</taxon>
        <taxon>Magnoliopsida</taxon>
        <taxon>eudicotyledons</taxon>
        <taxon>Gunneridae</taxon>
        <taxon>Pentapetalae</taxon>
        <taxon>asterids</taxon>
        <taxon>campanulids</taxon>
        <taxon>Asterales</taxon>
        <taxon>Asteraceae</taxon>
        <taxon>Asteroideae</taxon>
        <taxon>Anthemideae</taxon>
        <taxon>Artemisiinae</taxon>
        <taxon>Artemisia</taxon>
    </lineage>
</organism>
<feature type="region of interest" description="Disordered" evidence="1">
    <location>
        <begin position="1"/>
        <end position="24"/>
    </location>
</feature>
<dbReference type="AlphaFoldDB" id="A0A2U1N098"/>
<evidence type="ECO:0000313" key="2">
    <source>
        <dbReference type="EMBL" id="PWA66935.1"/>
    </source>
</evidence>
<evidence type="ECO:0000256" key="1">
    <source>
        <dbReference type="SAM" id="MobiDB-lite"/>
    </source>
</evidence>
<name>A0A2U1N098_ARTAN</name>
<accession>A0A2U1N098</accession>
<gene>
    <name evidence="2" type="ORF">CTI12_AA323940</name>
</gene>
<protein>
    <submittedName>
        <fullName evidence="2">Uncharacterized protein</fullName>
    </submittedName>
</protein>
<proteinExistence type="predicted"/>
<evidence type="ECO:0000313" key="3">
    <source>
        <dbReference type="Proteomes" id="UP000245207"/>
    </source>
</evidence>
<dbReference type="EMBL" id="PKPP01003933">
    <property type="protein sequence ID" value="PWA66935.1"/>
    <property type="molecule type" value="Genomic_DNA"/>
</dbReference>
<reference evidence="2 3" key="1">
    <citation type="journal article" date="2018" name="Mol. Plant">
        <title>The genome of Artemisia annua provides insight into the evolution of Asteraceae family and artemisinin biosynthesis.</title>
        <authorList>
            <person name="Shen Q."/>
            <person name="Zhang L."/>
            <person name="Liao Z."/>
            <person name="Wang S."/>
            <person name="Yan T."/>
            <person name="Shi P."/>
            <person name="Liu M."/>
            <person name="Fu X."/>
            <person name="Pan Q."/>
            <person name="Wang Y."/>
            <person name="Lv Z."/>
            <person name="Lu X."/>
            <person name="Zhang F."/>
            <person name="Jiang W."/>
            <person name="Ma Y."/>
            <person name="Chen M."/>
            <person name="Hao X."/>
            <person name="Li L."/>
            <person name="Tang Y."/>
            <person name="Lv G."/>
            <person name="Zhou Y."/>
            <person name="Sun X."/>
            <person name="Brodelius P.E."/>
            <person name="Rose J.K.C."/>
            <person name="Tang K."/>
        </authorList>
    </citation>
    <scope>NUCLEOTIDE SEQUENCE [LARGE SCALE GENOMIC DNA]</scope>
    <source>
        <strain evidence="3">cv. Huhao1</strain>
        <tissue evidence="2">Leaf</tissue>
    </source>
</reference>